<gene>
    <name evidence="1" type="ORF">DIZ80_08135</name>
</gene>
<accession>A0A370DGT3</accession>
<protein>
    <submittedName>
        <fullName evidence="1">Uncharacterized protein</fullName>
    </submittedName>
</protein>
<keyword evidence="2" id="KW-1185">Reference proteome</keyword>
<organism evidence="1 2">
    <name type="scientific">endosymbiont of Galathealinum brachiosum</name>
    <dbReference type="NCBI Taxonomy" id="2200906"/>
    <lineage>
        <taxon>Bacteria</taxon>
        <taxon>Pseudomonadati</taxon>
        <taxon>Pseudomonadota</taxon>
        <taxon>Gammaproteobacteria</taxon>
        <taxon>sulfur-oxidizing symbionts</taxon>
    </lineage>
</organism>
<dbReference type="AlphaFoldDB" id="A0A370DGT3"/>
<evidence type="ECO:0000313" key="2">
    <source>
        <dbReference type="Proteomes" id="UP000254266"/>
    </source>
</evidence>
<dbReference type="EMBL" id="QFXC01000008">
    <property type="protein sequence ID" value="RDH84091.1"/>
    <property type="molecule type" value="Genomic_DNA"/>
</dbReference>
<dbReference type="PROSITE" id="PS51257">
    <property type="entry name" value="PROKAR_LIPOPROTEIN"/>
    <property type="match status" value="1"/>
</dbReference>
<sequence length="166" mass="19074">MNKYNEPSFKLIILTCLMLFGVISCANISSVKEPPKDISGNDYHINYIDSSVFDSQFTQLLTGEANSVSVEVMGDISINNIPERLNSWLENSTMNGSTVTMVDSRDVEKDRGLPGKVLQLIYEYYKEYQSNIKYEYAGHYDIELIYNKETGSIKNINYKFRDDIEY</sequence>
<evidence type="ECO:0000313" key="1">
    <source>
        <dbReference type="EMBL" id="RDH84091.1"/>
    </source>
</evidence>
<comment type="caution">
    <text evidence="1">The sequence shown here is derived from an EMBL/GenBank/DDBJ whole genome shotgun (WGS) entry which is preliminary data.</text>
</comment>
<dbReference type="Proteomes" id="UP000254266">
    <property type="component" value="Unassembled WGS sequence"/>
</dbReference>
<name>A0A370DGT3_9GAMM</name>
<proteinExistence type="predicted"/>
<reference evidence="1 2" key="1">
    <citation type="journal article" date="2018" name="ISME J.">
        <title>Endosymbiont genomes yield clues of tubeworm success.</title>
        <authorList>
            <person name="Li Y."/>
            <person name="Liles M.R."/>
            <person name="Halanych K.M."/>
        </authorList>
    </citation>
    <scope>NUCLEOTIDE SEQUENCE [LARGE SCALE GENOMIC DNA]</scope>
    <source>
        <strain evidence="1">A1464</strain>
    </source>
</reference>